<comment type="caution">
    <text evidence="4">The sequence shown here is derived from an EMBL/GenBank/DDBJ whole genome shotgun (WGS) entry which is preliminary data.</text>
</comment>
<organism evidence="4 5">
    <name type="scientific">Apiospora hydei</name>
    <dbReference type="NCBI Taxonomy" id="1337664"/>
    <lineage>
        <taxon>Eukaryota</taxon>
        <taxon>Fungi</taxon>
        <taxon>Dikarya</taxon>
        <taxon>Ascomycota</taxon>
        <taxon>Pezizomycotina</taxon>
        <taxon>Sordariomycetes</taxon>
        <taxon>Xylariomycetidae</taxon>
        <taxon>Amphisphaeriales</taxon>
        <taxon>Apiosporaceae</taxon>
        <taxon>Apiospora</taxon>
    </lineage>
</organism>
<sequence>MAAQIKTAVSSMANGFVPRATFDVSPSIVRSYFLGHHQGALNSMRKILSNIGLVIECRDSRVPLTSTNPLLEQSLAGRDRIIVYTKSKLTFFSNKTRLKQKQEHLLQTWHAERSGRTFDPDEVTASNTHVVFTDESEPKSIQLLLDAMKDRAKAADTLTGLRALVVGMPNAGKSSLLNSMRQVGMNKAKAARTGAQPGVTRKLSTPVRVIPEDMEGGIDQGVFVVDTPGVFVPYVGEVDAMLKLSLVGCVKDSVVPWEILADYLLFHLNLRDPDLYGEFCAPTNNAADFLDAVAMRTGKLEKGGTPSREFAAPWIVQQFRKGNLGKFCLDEIDDESLQTWARKGQAGVVETRKSA</sequence>
<dbReference type="GO" id="GO:0016787">
    <property type="term" value="F:hydrolase activity"/>
    <property type="evidence" value="ECO:0007669"/>
    <property type="project" value="UniProtKB-KW"/>
</dbReference>
<evidence type="ECO:0000313" key="4">
    <source>
        <dbReference type="EMBL" id="KAK8075044.1"/>
    </source>
</evidence>
<keyword evidence="5" id="KW-1185">Reference proteome</keyword>
<keyword evidence="2" id="KW-0342">GTP-binding</keyword>
<dbReference type="SUPFAM" id="SSF52540">
    <property type="entry name" value="P-loop containing nucleoside triphosphate hydrolases"/>
    <property type="match status" value="1"/>
</dbReference>
<proteinExistence type="predicted"/>
<dbReference type="Proteomes" id="UP001433268">
    <property type="component" value="Unassembled WGS sequence"/>
</dbReference>
<name>A0ABR1VUW9_9PEZI</name>
<dbReference type="Pfam" id="PF01926">
    <property type="entry name" value="MMR_HSR1"/>
    <property type="match status" value="1"/>
</dbReference>
<dbReference type="Gene3D" id="3.40.50.300">
    <property type="entry name" value="P-loop containing nucleotide triphosphate hydrolases"/>
    <property type="match status" value="1"/>
</dbReference>
<dbReference type="EMBL" id="JAQQWN010000007">
    <property type="protein sequence ID" value="KAK8075044.1"/>
    <property type="molecule type" value="Genomic_DNA"/>
</dbReference>
<dbReference type="RefSeq" id="XP_066665984.1">
    <property type="nucleotide sequence ID" value="XM_066814022.1"/>
</dbReference>
<reference evidence="4 5" key="1">
    <citation type="submission" date="2023-01" db="EMBL/GenBank/DDBJ databases">
        <title>Analysis of 21 Apiospora genomes using comparative genomics revels a genus with tremendous synthesis potential of carbohydrate active enzymes and secondary metabolites.</title>
        <authorList>
            <person name="Sorensen T."/>
        </authorList>
    </citation>
    <scope>NUCLEOTIDE SEQUENCE [LARGE SCALE GENOMIC DNA]</scope>
    <source>
        <strain evidence="4 5">CBS 114990</strain>
    </source>
</reference>
<dbReference type="GeneID" id="92047082"/>
<keyword evidence="4" id="KW-0378">Hydrolase</keyword>
<dbReference type="InterPro" id="IPR027417">
    <property type="entry name" value="P-loop_NTPase"/>
</dbReference>
<dbReference type="InterPro" id="IPR023179">
    <property type="entry name" value="GTP-bd_ortho_bundle_sf"/>
</dbReference>
<evidence type="ECO:0000256" key="1">
    <source>
        <dbReference type="ARBA" id="ARBA00022741"/>
    </source>
</evidence>
<dbReference type="PANTHER" id="PTHR45782:SF4">
    <property type="entry name" value="MITOCHONDRIAL RIBOSOME-ASSOCIATED GTPASE 1"/>
    <property type="match status" value="1"/>
</dbReference>
<gene>
    <name evidence="4" type="ORF">PG997_009707</name>
</gene>
<protein>
    <submittedName>
        <fullName evidence="4">P-loop containing nucleoside triphosphate hydrolase protein</fullName>
    </submittedName>
</protein>
<accession>A0ABR1VUW9</accession>
<dbReference type="Gene3D" id="1.10.1580.10">
    <property type="match status" value="1"/>
</dbReference>
<keyword evidence="1" id="KW-0547">Nucleotide-binding</keyword>
<evidence type="ECO:0000256" key="2">
    <source>
        <dbReference type="ARBA" id="ARBA00023134"/>
    </source>
</evidence>
<evidence type="ECO:0000259" key="3">
    <source>
        <dbReference type="Pfam" id="PF01926"/>
    </source>
</evidence>
<dbReference type="InterPro" id="IPR006073">
    <property type="entry name" value="GTP-bd"/>
</dbReference>
<feature type="domain" description="G" evidence="3">
    <location>
        <begin position="163"/>
        <end position="231"/>
    </location>
</feature>
<dbReference type="PANTHER" id="PTHR45782">
    <property type="entry name" value="MITOCHONDRIAL RIBOSOME-ASSOCIATED GTPASE 1"/>
    <property type="match status" value="1"/>
</dbReference>
<evidence type="ECO:0000313" key="5">
    <source>
        <dbReference type="Proteomes" id="UP001433268"/>
    </source>
</evidence>